<keyword evidence="16" id="KW-1185">Reference proteome</keyword>
<evidence type="ECO:0000256" key="1">
    <source>
        <dbReference type="ARBA" id="ARBA00004123"/>
    </source>
</evidence>
<feature type="domain" description="C2H2-type" evidence="13">
    <location>
        <begin position="279"/>
        <end position="306"/>
    </location>
</feature>
<feature type="domain" description="C2H2-type" evidence="13">
    <location>
        <begin position="449"/>
        <end position="471"/>
    </location>
</feature>
<reference evidence="15 16" key="1">
    <citation type="journal article" date="2024" name="Insects">
        <title>An Improved Chromosome-Level Genome Assembly of the Firefly Pyrocoelia pectoralis.</title>
        <authorList>
            <person name="Fu X."/>
            <person name="Meyer-Rochow V.B."/>
            <person name="Ballantyne L."/>
            <person name="Zhu X."/>
        </authorList>
    </citation>
    <scope>NUCLEOTIDE SEQUENCE [LARGE SCALE GENOMIC DNA]</scope>
    <source>
        <strain evidence="15">XCY_ONT2</strain>
    </source>
</reference>
<dbReference type="FunFam" id="3.30.160.60:FF:001370">
    <property type="entry name" value="Zinc finger protein"/>
    <property type="match status" value="1"/>
</dbReference>
<keyword evidence="7" id="KW-0805">Transcription regulation</keyword>
<sequence>MDQTLIGVTQTTLQLLDINSLHHLVCRTCLSDVSSTTQSVFDSDIDKMLMYCTTLQIYRGDGLPTQVCSNCLIQITQAYNFKQLAENSDSTLRQYFYVYKNSSQTIIDVNQQIPSTNIGTTLEEKLINDNGALAVEKTLGCNLSNNSTTDKVHCNSMNLQNAAESDTGIEEKTKCLSPKVSHFPESAPTKINAHVCGICYKPFPTKRALRTHSRTHGLFEKRYKCSQCEKKFFAQSELTIHIRKHTGERPLICSTCQKRFADPRSLAKHNKIHIGEKKFACDICQKKFIHSYSLTTHRRVHTGEKPFVCSVCGHSYSTSTQLTLHTRTHTQEKPYMCTVCPKAFASGSGLATHQITHTGIRKYICSICGKGSRTSPDLAAHLRTHTGEKPFECRIPNCNKRYKTHSQLSAHLRSHTGEKRHHCTTCNKAFADTTQLKKHMNIHTGDKPYVCNMCGYRFTQSGSLYTHMKIHKHLTSD</sequence>
<dbReference type="SUPFAM" id="SSF57716">
    <property type="entry name" value="Glucocorticoid receptor-like (DNA-binding domain)"/>
    <property type="match status" value="1"/>
</dbReference>
<feature type="binding site" evidence="12">
    <location>
        <position position="68"/>
    </location>
    <ligand>
        <name>Zn(2+)</name>
        <dbReference type="ChEBI" id="CHEBI:29105"/>
    </ligand>
</feature>
<evidence type="ECO:0000256" key="3">
    <source>
        <dbReference type="ARBA" id="ARBA00022723"/>
    </source>
</evidence>
<feature type="domain" description="C2H2-type" evidence="13">
    <location>
        <begin position="194"/>
        <end position="216"/>
    </location>
</feature>
<dbReference type="GO" id="GO:0005634">
    <property type="term" value="C:nucleus"/>
    <property type="evidence" value="ECO:0007669"/>
    <property type="project" value="UniProtKB-SubCell"/>
</dbReference>
<feature type="binding site" evidence="12">
    <location>
        <position position="26"/>
    </location>
    <ligand>
        <name>Zn(2+)</name>
        <dbReference type="ChEBI" id="CHEBI:29105"/>
    </ligand>
</feature>
<dbReference type="InterPro" id="IPR012934">
    <property type="entry name" value="Znf_AD"/>
</dbReference>
<evidence type="ECO:0000256" key="2">
    <source>
        <dbReference type="ARBA" id="ARBA00006991"/>
    </source>
</evidence>
<feature type="domain" description="C2H2-type" evidence="13">
    <location>
        <begin position="251"/>
        <end position="278"/>
    </location>
</feature>
<dbReference type="GO" id="GO:0008270">
    <property type="term" value="F:zinc ion binding"/>
    <property type="evidence" value="ECO:0007669"/>
    <property type="project" value="UniProtKB-UniRule"/>
</dbReference>
<feature type="binding site" evidence="12">
    <location>
        <position position="71"/>
    </location>
    <ligand>
        <name>Zn(2+)</name>
        <dbReference type="ChEBI" id="CHEBI:29105"/>
    </ligand>
</feature>
<dbReference type="Gene3D" id="3.40.1800.20">
    <property type="match status" value="1"/>
</dbReference>
<evidence type="ECO:0000256" key="12">
    <source>
        <dbReference type="PROSITE-ProRule" id="PRU01263"/>
    </source>
</evidence>
<evidence type="ECO:0000256" key="4">
    <source>
        <dbReference type="ARBA" id="ARBA00022737"/>
    </source>
</evidence>
<keyword evidence="10" id="KW-0539">Nucleus</keyword>
<evidence type="ECO:0000259" key="13">
    <source>
        <dbReference type="PROSITE" id="PS50157"/>
    </source>
</evidence>
<dbReference type="PANTHER" id="PTHR24394:SF29">
    <property type="entry name" value="MYONEURIN"/>
    <property type="match status" value="1"/>
</dbReference>
<feature type="domain" description="C2H2-type" evidence="13">
    <location>
        <begin position="391"/>
        <end position="420"/>
    </location>
</feature>
<dbReference type="InterPro" id="IPR013087">
    <property type="entry name" value="Znf_C2H2_type"/>
</dbReference>
<evidence type="ECO:0000313" key="16">
    <source>
        <dbReference type="Proteomes" id="UP001329430"/>
    </source>
</evidence>
<dbReference type="SMART" id="SM00868">
    <property type="entry name" value="zf-AD"/>
    <property type="match status" value="1"/>
</dbReference>
<evidence type="ECO:0000256" key="10">
    <source>
        <dbReference type="ARBA" id="ARBA00023242"/>
    </source>
</evidence>
<dbReference type="FunFam" id="3.30.160.60:FF:002343">
    <property type="entry name" value="Zinc finger protein 33A"/>
    <property type="match status" value="1"/>
</dbReference>
<evidence type="ECO:0000256" key="7">
    <source>
        <dbReference type="ARBA" id="ARBA00023015"/>
    </source>
</evidence>
<feature type="domain" description="C2H2-type" evidence="13">
    <location>
        <begin position="307"/>
        <end position="334"/>
    </location>
</feature>
<dbReference type="GO" id="GO:0000981">
    <property type="term" value="F:DNA-binding transcription factor activity, RNA polymerase II-specific"/>
    <property type="evidence" value="ECO:0007669"/>
    <property type="project" value="TreeGrafter"/>
</dbReference>
<feature type="domain" description="C2H2-type" evidence="13">
    <location>
        <begin position="223"/>
        <end position="250"/>
    </location>
</feature>
<dbReference type="Pfam" id="PF07776">
    <property type="entry name" value="zf-AD"/>
    <property type="match status" value="1"/>
</dbReference>
<dbReference type="Proteomes" id="UP001329430">
    <property type="component" value="Chromosome 1"/>
</dbReference>
<dbReference type="Pfam" id="PF13912">
    <property type="entry name" value="zf-C2H2_6"/>
    <property type="match status" value="1"/>
</dbReference>
<feature type="domain" description="C2H2-type" evidence="13">
    <location>
        <begin position="335"/>
        <end position="362"/>
    </location>
</feature>
<feature type="binding site" evidence="12">
    <location>
        <position position="29"/>
    </location>
    <ligand>
        <name>Zn(2+)</name>
        <dbReference type="ChEBI" id="CHEBI:29105"/>
    </ligand>
</feature>
<dbReference type="PROSITE" id="PS51915">
    <property type="entry name" value="ZAD"/>
    <property type="match status" value="1"/>
</dbReference>
<dbReference type="InterPro" id="IPR036236">
    <property type="entry name" value="Znf_C2H2_sf"/>
</dbReference>
<name>A0AAN7VVM9_9COLE</name>
<evidence type="ECO:0000256" key="8">
    <source>
        <dbReference type="ARBA" id="ARBA00023125"/>
    </source>
</evidence>
<dbReference type="FunFam" id="3.30.160.60:FF:000736">
    <property type="entry name" value="Zinc finger protein 423"/>
    <property type="match status" value="1"/>
</dbReference>
<dbReference type="FunFam" id="3.30.160.60:FF:000303">
    <property type="entry name" value="Zinc finger protein 41"/>
    <property type="match status" value="1"/>
</dbReference>
<gene>
    <name evidence="15" type="ORF">RI129_001492</name>
</gene>
<feature type="domain" description="C2H2-type" evidence="13">
    <location>
        <begin position="363"/>
        <end position="390"/>
    </location>
</feature>
<dbReference type="PROSITE" id="PS50157">
    <property type="entry name" value="ZINC_FINGER_C2H2_2"/>
    <property type="match status" value="10"/>
</dbReference>
<feature type="domain" description="C2H2-type" evidence="13">
    <location>
        <begin position="421"/>
        <end position="448"/>
    </location>
</feature>
<comment type="caution">
    <text evidence="15">The sequence shown here is derived from an EMBL/GenBank/DDBJ whole genome shotgun (WGS) entry which is preliminary data.</text>
</comment>
<dbReference type="Gene3D" id="3.30.160.60">
    <property type="entry name" value="Classic Zinc Finger"/>
    <property type="match status" value="9"/>
</dbReference>
<evidence type="ECO:0000256" key="11">
    <source>
        <dbReference type="PROSITE-ProRule" id="PRU00042"/>
    </source>
</evidence>
<keyword evidence="6 12" id="KW-0862">Zinc</keyword>
<dbReference type="PANTHER" id="PTHR24394">
    <property type="entry name" value="ZINC FINGER PROTEIN"/>
    <property type="match status" value="1"/>
</dbReference>
<dbReference type="FunFam" id="3.30.160.60:FF:000624">
    <property type="entry name" value="zinc finger protein 697"/>
    <property type="match status" value="1"/>
</dbReference>
<dbReference type="EMBL" id="JAVRBK010000001">
    <property type="protein sequence ID" value="KAK5650463.1"/>
    <property type="molecule type" value="Genomic_DNA"/>
</dbReference>
<dbReference type="FunFam" id="3.30.160.60:FF:002061">
    <property type="entry name" value="Uncharacterized protein"/>
    <property type="match status" value="1"/>
</dbReference>
<evidence type="ECO:0000259" key="14">
    <source>
        <dbReference type="PROSITE" id="PS51915"/>
    </source>
</evidence>
<dbReference type="FunFam" id="3.30.160.60:FF:000358">
    <property type="entry name" value="zinc finger protein 24"/>
    <property type="match status" value="1"/>
</dbReference>
<dbReference type="SMART" id="SM00355">
    <property type="entry name" value="ZnF_C2H2"/>
    <property type="match status" value="10"/>
</dbReference>
<evidence type="ECO:0000256" key="9">
    <source>
        <dbReference type="ARBA" id="ARBA00023163"/>
    </source>
</evidence>
<evidence type="ECO:0000313" key="15">
    <source>
        <dbReference type="EMBL" id="KAK5650463.1"/>
    </source>
</evidence>
<dbReference type="FunFam" id="3.30.160.60:FF:000072">
    <property type="entry name" value="zinc finger protein 143 isoform X1"/>
    <property type="match status" value="1"/>
</dbReference>
<keyword evidence="4" id="KW-0677">Repeat</keyword>
<keyword evidence="3 12" id="KW-0479">Metal-binding</keyword>
<organism evidence="15 16">
    <name type="scientific">Pyrocoelia pectoralis</name>
    <dbReference type="NCBI Taxonomy" id="417401"/>
    <lineage>
        <taxon>Eukaryota</taxon>
        <taxon>Metazoa</taxon>
        <taxon>Ecdysozoa</taxon>
        <taxon>Arthropoda</taxon>
        <taxon>Hexapoda</taxon>
        <taxon>Insecta</taxon>
        <taxon>Pterygota</taxon>
        <taxon>Neoptera</taxon>
        <taxon>Endopterygota</taxon>
        <taxon>Coleoptera</taxon>
        <taxon>Polyphaga</taxon>
        <taxon>Elateriformia</taxon>
        <taxon>Elateroidea</taxon>
        <taxon>Lampyridae</taxon>
        <taxon>Lampyrinae</taxon>
        <taxon>Pyrocoelia</taxon>
    </lineage>
</organism>
<dbReference type="AlphaFoldDB" id="A0AAN7VVM9"/>
<dbReference type="Pfam" id="PF00096">
    <property type="entry name" value="zf-C2H2"/>
    <property type="match status" value="9"/>
</dbReference>
<dbReference type="PROSITE" id="PS00028">
    <property type="entry name" value="ZINC_FINGER_C2H2_1"/>
    <property type="match status" value="7"/>
</dbReference>
<comment type="subcellular location">
    <subcellularLocation>
        <location evidence="1">Nucleus</location>
    </subcellularLocation>
</comment>
<comment type="similarity">
    <text evidence="2">Belongs to the krueppel C2H2-type zinc-finger protein family.</text>
</comment>
<keyword evidence="5 11" id="KW-0863">Zinc-finger</keyword>
<evidence type="ECO:0000256" key="6">
    <source>
        <dbReference type="ARBA" id="ARBA00022833"/>
    </source>
</evidence>
<protein>
    <submittedName>
        <fullName evidence="15">Uncharacterized protein</fullName>
    </submittedName>
</protein>
<dbReference type="GO" id="GO:1990837">
    <property type="term" value="F:sequence-specific double-stranded DNA binding"/>
    <property type="evidence" value="ECO:0007669"/>
    <property type="project" value="UniProtKB-ARBA"/>
</dbReference>
<keyword evidence="8" id="KW-0238">DNA-binding</keyword>
<dbReference type="FunFam" id="3.30.160.60:FF:000030">
    <property type="entry name" value="Zinc finger protein 628"/>
    <property type="match status" value="1"/>
</dbReference>
<evidence type="ECO:0000256" key="5">
    <source>
        <dbReference type="ARBA" id="ARBA00022771"/>
    </source>
</evidence>
<accession>A0AAN7VVM9</accession>
<feature type="domain" description="ZAD" evidence="14">
    <location>
        <begin position="24"/>
        <end position="95"/>
    </location>
</feature>
<keyword evidence="9" id="KW-0804">Transcription</keyword>
<dbReference type="SUPFAM" id="SSF57667">
    <property type="entry name" value="beta-beta-alpha zinc fingers"/>
    <property type="match status" value="6"/>
</dbReference>
<proteinExistence type="inferred from homology"/>